<dbReference type="Gene3D" id="3.90.1150.10">
    <property type="entry name" value="Aspartate Aminotransferase, domain 1"/>
    <property type="match status" value="1"/>
</dbReference>
<dbReference type="InterPro" id="IPR015422">
    <property type="entry name" value="PyrdxlP-dep_Trfase_small"/>
</dbReference>
<dbReference type="Proteomes" id="UP001212421">
    <property type="component" value="Chromosome"/>
</dbReference>
<evidence type="ECO:0000313" key="1">
    <source>
        <dbReference type="EMBL" id="WBM79690.1"/>
    </source>
</evidence>
<evidence type="ECO:0000313" key="2">
    <source>
        <dbReference type="Proteomes" id="UP001212421"/>
    </source>
</evidence>
<gene>
    <name evidence="1" type="ORF">KIV56_15790</name>
</gene>
<proteinExistence type="predicted"/>
<protein>
    <submittedName>
        <fullName evidence="1">Uncharacterized protein</fullName>
    </submittedName>
</protein>
<accession>A0ABY7NBP0</accession>
<reference evidence="1 2" key="1">
    <citation type="submission" date="2021-05" db="EMBL/GenBank/DDBJ databases">
        <authorList>
            <person name="Kumar R."/>
            <person name="Kumar A."/>
            <person name="Mukhia S."/>
        </authorList>
    </citation>
    <scope>NUCLEOTIDE SEQUENCE [LARGE SCALE GENOMIC DNA]</scope>
    <source>
        <strain evidence="1 2">ERMR7:08</strain>
    </source>
</reference>
<keyword evidence="2" id="KW-1185">Reference proteome</keyword>
<dbReference type="EMBL" id="CP075584">
    <property type="protein sequence ID" value="WBM79690.1"/>
    <property type="molecule type" value="Genomic_DNA"/>
</dbReference>
<name>A0ABY7NBP0_9MICO</name>
<organism evidence="1 2">
    <name type="scientific">Cryobacterium breve</name>
    <dbReference type="NCBI Taxonomy" id="1259258"/>
    <lineage>
        <taxon>Bacteria</taxon>
        <taxon>Bacillati</taxon>
        <taxon>Actinomycetota</taxon>
        <taxon>Actinomycetes</taxon>
        <taxon>Micrococcales</taxon>
        <taxon>Microbacteriaceae</taxon>
        <taxon>Cryobacterium</taxon>
    </lineage>
</organism>
<sequence>MRRCLVCREHPAHRRVAVDPDSAFGSAGEDWIRVCLAGRQEPLLTALSLLPTP</sequence>
<dbReference type="RefSeq" id="WP_281534295.1">
    <property type="nucleotide sequence ID" value="NZ_CP075584.1"/>
</dbReference>